<sequence>MAALSANELKALSEIFLAGAISRAELARRLDITRSTTGLIVQSLVQTGLVRERDASDGEGDDTEARVGRPGILIETAGTDIFFLGSYIAVNSIMVVGVDLSGTIRTQSVRPFRGAGSDPVAAISVLAELVHETRAGLGSNARVLGLNVAVPGFVSSKDFVYHAAILGWHDVDVVKMVERELGNDRLPVFVENDANAVALAEAYHGETAAGVGDTLVVLIENGVGGGIVSDGRLYRGQFSGAGEIGHMPVGPEGFVYDAKRPGRFETYIGKDALLSRYAHIGGQGATLDGYLRALGEREPAAMSAARDWAHWLARGLAILSSVLQPGRIVLAGSVSAVFPFVQEQVGTQLASALVEGYPAPTIGLSGIGANGAAVGAALVLHQMALGGDPRFELRPQADDLEGTFYARQG</sequence>
<accession>A0A371XI99</accession>
<dbReference type="PROSITE" id="PS01125">
    <property type="entry name" value="ROK"/>
    <property type="match status" value="1"/>
</dbReference>
<gene>
    <name evidence="2" type="ORF">DY251_04780</name>
</gene>
<dbReference type="Gene3D" id="1.10.10.10">
    <property type="entry name" value="Winged helix-like DNA-binding domain superfamily/Winged helix DNA-binding domain"/>
    <property type="match status" value="1"/>
</dbReference>
<comment type="similarity">
    <text evidence="1">Belongs to the ROK (NagC/XylR) family.</text>
</comment>
<dbReference type="InterPro" id="IPR036390">
    <property type="entry name" value="WH_DNA-bd_sf"/>
</dbReference>
<organism evidence="2 3">
    <name type="scientific">Mesorhizobium denitrificans</name>
    <dbReference type="NCBI Taxonomy" id="2294114"/>
    <lineage>
        <taxon>Bacteria</taxon>
        <taxon>Pseudomonadati</taxon>
        <taxon>Pseudomonadota</taxon>
        <taxon>Alphaproteobacteria</taxon>
        <taxon>Hyphomicrobiales</taxon>
        <taxon>Phyllobacteriaceae</taxon>
        <taxon>Mesorhizobium</taxon>
    </lineage>
</organism>
<evidence type="ECO:0000256" key="1">
    <source>
        <dbReference type="ARBA" id="ARBA00006479"/>
    </source>
</evidence>
<evidence type="ECO:0000313" key="2">
    <source>
        <dbReference type="EMBL" id="RFC68939.1"/>
    </source>
</evidence>
<dbReference type="EMBL" id="QURN01000003">
    <property type="protein sequence ID" value="RFC68939.1"/>
    <property type="molecule type" value="Genomic_DNA"/>
</dbReference>
<reference evidence="3" key="1">
    <citation type="submission" date="2018-08" db="EMBL/GenBank/DDBJ databases">
        <authorList>
            <person name="Im W.T."/>
        </authorList>
    </citation>
    <scope>NUCLEOTIDE SEQUENCE [LARGE SCALE GENOMIC DNA]</scope>
    <source>
        <strain evidence="3">LA-28</strain>
    </source>
</reference>
<evidence type="ECO:0000313" key="3">
    <source>
        <dbReference type="Proteomes" id="UP000262379"/>
    </source>
</evidence>
<dbReference type="PANTHER" id="PTHR18964">
    <property type="entry name" value="ROK (REPRESSOR, ORF, KINASE) FAMILY"/>
    <property type="match status" value="1"/>
</dbReference>
<comment type="caution">
    <text evidence="2">The sequence shown here is derived from an EMBL/GenBank/DDBJ whole genome shotgun (WGS) entry which is preliminary data.</text>
</comment>
<dbReference type="AlphaFoldDB" id="A0A371XI99"/>
<dbReference type="Gene3D" id="3.30.420.40">
    <property type="match status" value="2"/>
</dbReference>
<dbReference type="Pfam" id="PF00480">
    <property type="entry name" value="ROK"/>
    <property type="match status" value="1"/>
</dbReference>
<dbReference type="InterPro" id="IPR043129">
    <property type="entry name" value="ATPase_NBD"/>
</dbReference>
<protein>
    <submittedName>
        <fullName evidence="2">ROK family transcriptional regulator</fullName>
    </submittedName>
</protein>
<name>A0A371XI99_9HYPH</name>
<dbReference type="SUPFAM" id="SSF53067">
    <property type="entry name" value="Actin-like ATPase domain"/>
    <property type="match status" value="1"/>
</dbReference>
<dbReference type="Proteomes" id="UP000262379">
    <property type="component" value="Unassembled WGS sequence"/>
</dbReference>
<dbReference type="SUPFAM" id="SSF46785">
    <property type="entry name" value="Winged helix' DNA-binding domain"/>
    <property type="match status" value="1"/>
</dbReference>
<dbReference type="InterPro" id="IPR049874">
    <property type="entry name" value="ROK_cs"/>
</dbReference>
<dbReference type="InterPro" id="IPR000600">
    <property type="entry name" value="ROK"/>
</dbReference>
<keyword evidence="3" id="KW-1185">Reference proteome</keyword>
<proteinExistence type="inferred from homology"/>
<dbReference type="GO" id="GO:0003700">
    <property type="term" value="F:DNA-binding transcription factor activity"/>
    <property type="evidence" value="ECO:0007669"/>
    <property type="project" value="InterPro"/>
</dbReference>
<dbReference type="InterPro" id="IPR036388">
    <property type="entry name" value="WH-like_DNA-bd_sf"/>
</dbReference>
<dbReference type="PANTHER" id="PTHR18964:SF149">
    <property type="entry name" value="BIFUNCTIONAL UDP-N-ACETYLGLUCOSAMINE 2-EPIMERASE_N-ACETYLMANNOSAMINE KINASE"/>
    <property type="match status" value="1"/>
</dbReference>
<dbReference type="RefSeq" id="WP_116622707.1">
    <property type="nucleotide sequence ID" value="NZ_QURN01000003.1"/>
</dbReference>